<feature type="signal peptide" evidence="1">
    <location>
        <begin position="1"/>
        <end position="21"/>
    </location>
</feature>
<dbReference type="AlphaFoldDB" id="A0A562V034"/>
<dbReference type="Proteomes" id="UP000319449">
    <property type="component" value="Unassembled WGS sequence"/>
</dbReference>
<organism evidence="2 3">
    <name type="scientific">Geobacter argillaceus</name>
    <dbReference type="NCBI Taxonomy" id="345631"/>
    <lineage>
        <taxon>Bacteria</taxon>
        <taxon>Pseudomonadati</taxon>
        <taxon>Thermodesulfobacteriota</taxon>
        <taxon>Desulfuromonadia</taxon>
        <taxon>Geobacterales</taxon>
        <taxon>Geobacteraceae</taxon>
        <taxon>Geobacter</taxon>
    </lineage>
</organism>
<keyword evidence="1" id="KW-0732">Signal</keyword>
<feature type="chain" id="PRO_5022090469" evidence="1">
    <location>
        <begin position="22"/>
        <end position="484"/>
    </location>
</feature>
<comment type="caution">
    <text evidence="2">The sequence shown here is derived from an EMBL/GenBank/DDBJ whole genome shotgun (WGS) entry which is preliminary data.</text>
</comment>
<name>A0A562V034_9BACT</name>
<keyword evidence="3" id="KW-1185">Reference proteome</keyword>
<reference evidence="2 3" key="1">
    <citation type="submission" date="2019-07" db="EMBL/GenBank/DDBJ databases">
        <title>Genomic Encyclopedia of Archaeal and Bacterial Type Strains, Phase II (KMG-II): from individual species to whole genera.</title>
        <authorList>
            <person name="Goeker M."/>
        </authorList>
    </citation>
    <scope>NUCLEOTIDE SEQUENCE [LARGE SCALE GENOMIC DNA]</scope>
    <source>
        <strain evidence="2 3">ATCC BAA-1139</strain>
    </source>
</reference>
<evidence type="ECO:0000256" key="1">
    <source>
        <dbReference type="SAM" id="SignalP"/>
    </source>
</evidence>
<dbReference type="EMBL" id="VLLN01000055">
    <property type="protein sequence ID" value="TWJ11266.1"/>
    <property type="molecule type" value="Genomic_DNA"/>
</dbReference>
<sequence>MNRRMKLSAIAVFSTLTVASAVPAVALENEFHGMFRLRGIASNFDDGFGGSQFSADATKPGSLNKKNPGSNAFVEQRARILYTAKVDDELKLITHFEIDSRWGDNSYNSNNTTRNNGGAIGADQVNLETKNVYVDYSPTSTINTKLGLQFWNLGYKGIILNDDQAGLVVNAKVGDGSLGFAYFRLDDALGTGGSYIANGSGSPTTTATGATSVVNPTPGNRTRDFLTMGGKYSITKDFTVGADYVLLYSDILRNSQGRTNIHMLGANAECVMGPAMIDGFVVYQLGQLGRSGVAGNSQRVSAFAANLGGKVKTGPGIARANFLYISGDDNPNSGTRNDFQTIMERGATTNAHGFTASEMVLMLDNKYNHTAAQAVVKDLNNNAQGLIGGFLGYDLTIDKFFVYSNLGFGAAAEDNGYGPAPHKSNFLGTEINAEIGYKLKPNMSVSFVGAYMLLGDYFKGQAVDVAGADPENPYTARVMVNLAF</sequence>
<accession>A0A562V034</accession>
<protein>
    <submittedName>
        <fullName evidence="2">Uncharacterized protein</fullName>
    </submittedName>
</protein>
<dbReference type="RefSeq" id="WP_145026314.1">
    <property type="nucleotide sequence ID" value="NZ_VLLN01000055.1"/>
</dbReference>
<gene>
    <name evidence="2" type="ORF">JN12_04043</name>
</gene>
<evidence type="ECO:0000313" key="3">
    <source>
        <dbReference type="Proteomes" id="UP000319449"/>
    </source>
</evidence>
<evidence type="ECO:0000313" key="2">
    <source>
        <dbReference type="EMBL" id="TWJ11266.1"/>
    </source>
</evidence>
<dbReference type="OrthoDB" id="5416951at2"/>
<proteinExistence type="predicted"/>